<dbReference type="GO" id="GO:0004806">
    <property type="term" value="F:triacylglycerol lipase activity"/>
    <property type="evidence" value="ECO:0007669"/>
    <property type="project" value="TreeGrafter"/>
</dbReference>
<proteinExistence type="predicted"/>
<gene>
    <name evidence="5" type="ORF">F9L07_11735</name>
</gene>
<feature type="domain" description="SGNH hydrolase-type esterase" evidence="4">
    <location>
        <begin position="45"/>
        <end position="276"/>
    </location>
</feature>
<evidence type="ECO:0000256" key="2">
    <source>
        <dbReference type="PIRSR" id="PIRSR637460-2"/>
    </source>
</evidence>
<dbReference type="SUPFAM" id="SSF52266">
    <property type="entry name" value="SGNH hydrolase"/>
    <property type="match status" value="1"/>
</dbReference>
<evidence type="ECO:0000259" key="4">
    <source>
        <dbReference type="Pfam" id="PF13472"/>
    </source>
</evidence>
<protein>
    <submittedName>
        <fullName evidence="5">SGNH/GDSL hydrolase family protein</fullName>
    </submittedName>
</protein>
<dbReference type="InterPro" id="IPR013830">
    <property type="entry name" value="SGNH_hydro"/>
</dbReference>
<feature type="disulfide bond" evidence="2">
    <location>
        <begin position="208"/>
        <end position="256"/>
    </location>
</feature>
<dbReference type="Gene3D" id="3.40.50.1110">
    <property type="entry name" value="SGNH hydrolase"/>
    <property type="match status" value="1"/>
</dbReference>
<feature type="chain" id="PRO_5039444820" evidence="3">
    <location>
        <begin position="20"/>
        <end position="295"/>
    </location>
</feature>
<dbReference type="InterPro" id="IPR037460">
    <property type="entry name" value="SEST-like"/>
</dbReference>
<dbReference type="Pfam" id="PF13472">
    <property type="entry name" value="Lipase_GDSL_2"/>
    <property type="match status" value="1"/>
</dbReference>
<reference evidence="5 6" key="1">
    <citation type="submission" date="2019-09" db="EMBL/GenBank/DDBJ databases">
        <title>Pimelobacter sp. isolated from Paulinella.</title>
        <authorList>
            <person name="Jeong S.E."/>
        </authorList>
    </citation>
    <scope>NUCLEOTIDE SEQUENCE [LARGE SCALE GENOMIC DNA]</scope>
    <source>
        <strain evidence="5 6">Pch-N</strain>
    </source>
</reference>
<evidence type="ECO:0000256" key="1">
    <source>
        <dbReference type="PIRSR" id="PIRSR637460-1"/>
    </source>
</evidence>
<organism evidence="5 6">
    <name type="scientific">Nocardioides simplex</name>
    <name type="common">Arthrobacter simplex</name>
    <dbReference type="NCBI Taxonomy" id="2045"/>
    <lineage>
        <taxon>Bacteria</taxon>
        <taxon>Bacillati</taxon>
        <taxon>Actinomycetota</taxon>
        <taxon>Actinomycetes</taxon>
        <taxon>Propionibacteriales</taxon>
        <taxon>Nocardioidaceae</taxon>
        <taxon>Pimelobacter</taxon>
    </lineage>
</organism>
<feature type="active site" evidence="1">
    <location>
        <position position="275"/>
    </location>
</feature>
<dbReference type="EMBL" id="WBVM01000001">
    <property type="protein sequence ID" value="KAB2812436.1"/>
    <property type="molecule type" value="Genomic_DNA"/>
</dbReference>
<dbReference type="Proteomes" id="UP000449906">
    <property type="component" value="Unassembled WGS sequence"/>
</dbReference>
<sequence length="295" mass="30508">MRPAFRGLLVLVAGSVLLAGCNGGNDPAPTITPPTGIAAGGVYVALGDSYTAGPRLGVTSGAQGCEQTTGNYPHLLAERLGLELTDVSCGGATSESLTKAQTPPNGTPVPPQLDAVTADADLVTLSIGGNDGRAFGTLVTTCVGLALKDRKGAPCAELGKKARDGLGSEVDGLAKRLVATVEKIRKRAPDARIVMVGYPQMFPASGTCDLLPLAAGDYPFARDLVERVVQAQQEAATEAGIDYVDVWTASEGHDICSADPWIAGLIPAERALEYHPYAEEQKVVADLLEELLSQA</sequence>
<evidence type="ECO:0000313" key="5">
    <source>
        <dbReference type="EMBL" id="KAB2812436.1"/>
    </source>
</evidence>
<feature type="disulfide bond" evidence="2">
    <location>
        <begin position="65"/>
        <end position="89"/>
    </location>
</feature>
<feature type="signal peptide" evidence="3">
    <location>
        <begin position="1"/>
        <end position="19"/>
    </location>
</feature>
<accession>A0A7J5E2F8</accession>
<evidence type="ECO:0000256" key="3">
    <source>
        <dbReference type="SAM" id="SignalP"/>
    </source>
</evidence>
<dbReference type="GO" id="GO:0019433">
    <property type="term" value="P:triglyceride catabolic process"/>
    <property type="evidence" value="ECO:0007669"/>
    <property type="project" value="TreeGrafter"/>
</dbReference>
<keyword evidence="2" id="KW-1015">Disulfide bond</keyword>
<dbReference type="PANTHER" id="PTHR37981:SF1">
    <property type="entry name" value="SGNH HYDROLASE-TYPE ESTERASE DOMAIN-CONTAINING PROTEIN"/>
    <property type="match status" value="1"/>
</dbReference>
<keyword evidence="5" id="KW-0378">Hydrolase</keyword>
<dbReference type="InterPro" id="IPR036514">
    <property type="entry name" value="SGNH_hydro_sf"/>
</dbReference>
<dbReference type="RefSeq" id="WP_151579804.1">
    <property type="nucleotide sequence ID" value="NZ_CP182503.1"/>
</dbReference>
<dbReference type="PROSITE" id="PS51257">
    <property type="entry name" value="PROKAR_LIPOPROTEIN"/>
    <property type="match status" value="1"/>
</dbReference>
<dbReference type="AlphaFoldDB" id="A0A7J5E2F8"/>
<name>A0A7J5E2F8_NOCSI</name>
<dbReference type="PANTHER" id="PTHR37981">
    <property type="entry name" value="LIPASE 2"/>
    <property type="match status" value="1"/>
</dbReference>
<comment type="caution">
    <text evidence="5">The sequence shown here is derived from an EMBL/GenBank/DDBJ whole genome shotgun (WGS) entry which is preliminary data.</text>
</comment>
<keyword evidence="3" id="KW-0732">Signal</keyword>
<evidence type="ECO:0000313" key="6">
    <source>
        <dbReference type="Proteomes" id="UP000449906"/>
    </source>
</evidence>
<feature type="active site" description="Nucleophile" evidence="1">
    <location>
        <position position="49"/>
    </location>
</feature>
<dbReference type="CDD" id="cd01823">
    <property type="entry name" value="SEST_like"/>
    <property type="match status" value="1"/>
</dbReference>
<feature type="disulfide bond" evidence="2">
    <location>
        <begin position="142"/>
        <end position="155"/>
    </location>
</feature>